<keyword evidence="8" id="KW-1185">Reference proteome</keyword>
<sequence>MASKAEIAALKDEVYEACVPIAKDNPRIVLRQADILDLDIIPNGNLQTLLDVAQSLLNEKLFKVVHDSDGMGWKLRTVDEAKKYRALSVEQEAVYSLIDEAGDEGIWSKTIKAKTNLHDSTFTSCIKHLSSKSMISEMKSVEHPTRKMYIKSSLSPSDRATGGPWYTDGELDEEFINAAMTVLFNYISTRTFYRSKSALREAQRSPKKVVRKMSPEQVKEAKALRNEGLGPRGVEAGQVDERTAKRMKYESMLPMPAGYQGYPGLDELTLFVEDSKAFSQILTANDIQTLLDIMCFDDRIEKVIAGAEGVSYKALRKSLLDEDQRSSVLTEAPCGRCPVFDLCEEGGPVGPSNCEYFADWLSM</sequence>
<dbReference type="RefSeq" id="XP_024738281.1">
    <property type="nucleotide sequence ID" value="XM_024884740.1"/>
</dbReference>
<comment type="subcellular location">
    <subcellularLocation>
        <location evidence="1 6">Nucleus</location>
    </subcellularLocation>
</comment>
<evidence type="ECO:0000313" key="8">
    <source>
        <dbReference type="Proteomes" id="UP000235371"/>
    </source>
</evidence>
<dbReference type="GO" id="GO:0006383">
    <property type="term" value="P:transcription by RNA polymerase III"/>
    <property type="evidence" value="ECO:0007669"/>
    <property type="project" value="UniProtKB-UniRule"/>
</dbReference>
<dbReference type="InParanoid" id="A0A2J6TEC8"/>
<accession>A0A2J6TEC8</accession>
<evidence type="ECO:0000256" key="4">
    <source>
        <dbReference type="ARBA" id="ARBA00023163"/>
    </source>
</evidence>
<dbReference type="STRING" id="1095630.A0A2J6TEC8"/>
<gene>
    <name evidence="7" type="ORF">K444DRAFT_642446</name>
</gene>
<evidence type="ECO:0000256" key="1">
    <source>
        <dbReference type="ARBA" id="ARBA00004123"/>
    </source>
</evidence>
<dbReference type="AlphaFoldDB" id="A0A2J6TEC8"/>
<proteinExistence type="inferred from homology"/>
<protein>
    <recommendedName>
        <fullName evidence="6">DNA-directed RNA polymerase III subunit RPC6</fullName>
        <shortName evidence="6">RNA polymerase III subunit C6</shortName>
    </recommendedName>
</protein>
<dbReference type="GO" id="GO:0005654">
    <property type="term" value="C:nucleoplasm"/>
    <property type="evidence" value="ECO:0007669"/>
    <property type="project" value="UniProtKB-ARBA"/>
</dbReference>
<dbReference type="Gene3D" id="1.10.10.10">
    <property type="entry name" value="Winged helix-like DNA-binding domain superfamily/Winged helix DNA-binding domain"/>
    <property type="match status" value="1"/>
</dbReference>
<evidence type="ECO:0000256" key="6">
    <source>
        <dbReference type="PIRNR" id="PIRNR028763"/>
    </source>
</evidence>
<keyword evidence="4 6" id="KW-0804">Transcription</keyword>
<dbReference type="InterPro" id="IPR016049">
    <property type="entry name" value="RNA_pol_Rpc34-like"/>
</dbReference>
<organism evidence="7 8">
    <name type="scientific">Hyaloscypha bicolor E</name>
    <dbReference type="NCBI Taxonomy" id="1095630"/>
    <lineage>
        <taxon>Eukaryota</taxon>
        <taxon>Fungi</taxon>
        <taxon>Dikarya</taxon>
        <taxon>Ascomycota</taxon>
        <taxon>Pezizomycotina</taxon>
        <taxon>Leotiomycetes</taxon>
        <taxon>Helotiales</taxon>
        <taxon>Hyaloscyphaceae</taxon>
        <taxon>Hyaloscypha</taxon>
        <taxon>Hyaloscypha bicolor</taxon>
    </lineage>
</organism>
<evidence type="ECO:0000256" key="2">
    <source>
        <dbReference type="ARBA" id="ARBA00011038"/>
    </source>
</evidence>
<dbReference type="OrthoDB" id="613763at2759"/>
<dbReference type="GeneID" id="36592817"/>
<dbReference type="InterPro" id="IPR007832">
    <property type="entry name" value="RNA_pol_Rpc34"/>
</dbReference>
<name>A0A2J6TEC8_9HELO</name>
<dbReference type="InterPro" id="IPR036388">
    <property type="entry name" value="WH-like_DNA-bd_sf"/>
</dbReference>
<dbReference type="PANTHER" id="PTHR12780">
    <property type="entry name" value="RNA POLYMERASE III DNA DIRECTED , 39KD SUBUNIT-RELATED"/>
    <property type="match status" value="1"/>
</dbReference>
<comment type="function">
    <text evidence="6">DNA-dependent RNA polymerase catalyzes the transcription of DNA into RNA using the four ribonucleoside triphosphates as substrates. Specific peripheric component of RNA polymerase III which synthesizes small RNAs, such as 5S rRNA and tRNAs.</text>
</comment>
<dbReference type="FunFam" id="1.10.10.10:FF:000116">
    <property type="entry name" value="DNA-directed RNA polymerase III subunit RPC6"/>
    <property type="match status" value="1"/>
</dbReference>
<evidence type="ECO:0000256" key="3">
    <source>
        <dbReference type="ARBA" id="ARBA00022478"/>
    </source>
</evidence>
<dbReference type="PIRSF" id="PIRSF028763">
    <property type="entry name" value="RNA_pol_Rpc34"/>
    <property type="match status" value="1"/>
</dbReference>
<dbReference type="GO" id="GO:0005737">
    <property type="term" value="C:cytoplasm"/>
    <property type="evidence" value="ECO:0007669"/>
    <property type="project" value="UniProtKB-ARBA"/>
</dbReference>
<dbReference type="FunCoup" id="A0A2J6TEC8">
    <property type="interactions" value="726"/>
</dbReference>
<keyword evidence="3 6" id="KW-0240">DNA-directed RNA polymerase</keyword>
<comment type="similarity">
    <text evidence="2 6">Belongs to the eukaryotic RPC34/RPC39 RNA polymerase subunit family.</text>
</comment>
<dbReference type="Pfam" id="PF05158">
    <property type="entry name" value="RNA_pol_Rpc34"/>
    <property type="match status" value="1"/>
</dbReference>
<dbReference type="InterPro" id="IPR036390">
    <property type="entry name" value="WH_DNA-bd_sf"/>
</dbReference>
<dbReference type="Proteomes" id="UP000235371">
    <property type="component" value="Unassembled WGS sequence"/>
</dbReference>
<dbReference type="GO" id="GO:0005666">
    <property type="term" value="C:RNA polymerase III complex"/>
    <property type="evidence" value="ECO:0007669"/>
    <property type="project" value="UniProtKB-UniRule"/>
</dbReference>
<reference evidence="7 8" key="1">
    <citation type="submission" date="2016-04" db="EMBL/GenBank/DDBJ databases">
        <title>A degradative enzymes factory behind the ericoid mycorrhizal symbiosis.</title>
        <authorList>
            <consortium name="DOE Joint Genome Institute"/>
            <person name="Martino E."/>
            <person name="Morin E."/>
            <person name="Grelet G."/>
            <person name="Kuo A."/>
            <person name="Kohler A."/>
            <person name="Daghino S."/>
            <person name="Barry K."/>
            <person name="Choi C."/>
            <person name="Cichocki N."/>
            <person name="Clum A."/>
            <person name="Copeland A."/>
            <person name="Hainaut M."/>
            <person name="Haridas S."/>
            <person name="Labutti K."/>
            <person name="Lindquist E."/>
            <person name="Lipzen A."/>
            <person name="Khouja H.-R."/>
            <person name="Murat C."/>
            <person name="Ohm R."/>
            <person name="Olson A."/>
            <person name="Spatafora J."/>
            <person name="Veneault-Fourrey C."/>
            <person name="Henrissat B."/>
            <person name="Grigoriev I."/>
            <person name="Martin F."/>
            <person name="Perotto S."/>
        </authorList>
    </citation>
    <scope>NUCLEOTIDE SEQUENCE [LARGE SCALE GENOMIC DNA]</scope>
    <source>
        <strain evidence="7 8">E</strain>
    </source>
</reference>
<keyword evidence="5 6" id="KW-0539">Nucleus</keyword>
<evidence type="ECO:0000256" key="5">
    <source>
        <dbReference type="ARBA" id="ARBA00023242"/>
    </source>
</evidence>
<dbReference type="EMBL" id="KZ613786">
    <property type="protein sequence ID" value="PMD61377.1"/>
    <property type="molecule type" value="Genomic_DNA"/>
</dbReference>
<evidence type="ECO:0000313" key="7">
    <source>
        <dbReference type="EMBL" id="PMD61377.1"/>
    </source>
</evidence>
<dbReference type="SUPFAM" id="SSF46785">
    <property type="entry name" value="Winged helix' DNA-binding domain"/>
    <property type="match status" value="1"/>
</dbReference>